<evidence type="ECO:0000313" key="8">
    <source>
        <dbReference type="Proteomes" id="UP000199659"/>
    </source>
</evidence>
<comment type="cofactor">
    <cofactor evidence="1">
        <name>Mg(2+)</name>
        <dbReference type="ChEBI" id="CHEBI:18420"/>
    </cofactor>
</comment>
<evidence type="ECO:0000259" key="6">
    <source>
        <dbReference type="PROSITE" id="PS50126"/>
    </source>
</evidence>
<dbReference type="GO" id="GO:0003723">
    <property type="term" value="F:RNA binding"/>
    <property type="evidence" value="ECO:0007669"/>
    <property type="project" value="UniProtKB-KW"/>
</dbReference>
<dbReference type="OrthoDB" id="9804278at2"/>
<evidence type="ECO:0000256" key="4">
    <source>
        <dbReference type="ARBA" id="ARBA00022842"/>
    </source>
</evidence>
<dbReference type="EMBL" id="FOYZ01000012">
    <property type="protein sequence ID" value="SFR97670.1"/>
    <property type="molecule type" value="Genomic_DNA"/>
</dbReference>
<dbReference type="InterPro" id="IPR004659">
    <property type="entry name" value="RNase_E/G"/>
</dbReference>
<dbReference type="STRING" id="37658.SAMN05661086_03021"/>
<dbReference type="CDD" id="cd04453">
    <property type="entry name" value="S1_RNase_E"/>
    <property type="match status" value="1"/>
</dbReference>
<keyword evidence="8" id="KW-1185">Reference proteome</keyword>
<gene>
    <name evidence="7" type="ORF">SAMN05661086_03021</name>
</gene>
<organism evidence="7 8">
    <name type="scientific">Anaeromicropila populeti</name>
    <dbReference type="NCBI Taxonomy" id="37658"/>
    <lineage>
        <taxon>Bacteria</taxon>
        <taxon>Bacillati</taxon>
        <taxon>Bacillota</taxon>
        <taxon>Clostridia</taxon>
        <taxon>Lachnospirales</taxon>
        <taxon>Lachnospiraceae</taxon>
        <taxon>Anaeromicropila</taxon>
    </lineage>
</organism>
<dbReference type="Pfam" id="PF00575">
    <property type="entry name" value="S1"/>
    <property type="match status" value="1"/>
</dbReference>
<dbReference type="Proteomes" id="UP000199659">
    <property type="component" value="Unassembled WGS sequence"/>
</dbReference>
<dbReference type="InterPro" id="IPR012340">
    <property type="entry name" value="NA-bd_OB-fold"/>
</dbReference>
<dbReference type="GO" id="GO:0016787">
    <property type="term" value="F:hydrolase activity"/>
    <property type="evidence" value="ECO:0007669"/>
    <property type="project" value="UniProtKB-KW"/>
</dbReference>
<dbReference type="GO" id="GO:0006364">
    <property type="term" value="P:rRNA processing"/>
    <property type="evidence" value="ECO:0007669"/>
    <property type="project" value="TreeGrafter"/>
</dbReference>
<evidence type="ECO:0000256" key="2">
    <source>
        <dbReference type="ARBA" id="ARBA00022723"/>
    </source>
</evidence>
<dbReference type="SMART" id="SM00316">
    <property type="entry name" value="S1"/>
    <property type="match status" value="1"/>
</dbReference>
<sequence>MCEGKNRLIILRMNQKYYSILIDSTDVLQINVENSDTENYLGDIYLGKVKNIVKNINAAFVEISPGMMCYLALSKQEQPIYSNGIQKKGVQAGDEIIVQVDKENIKTKAPSVTCNFNLTGKYVVLTYGKSHIGISAKIKSEKERQRLKNAIAPFVTEQYGFVVRTNSEGISDDLLLRELMFLKKRYERIISQGIHFTRFSLIEKGLPGFLCDIRDNNDKNLDAIITDDKEIFQDVRQYLLDYQEEDVNKLRFYEDTMISLRKLYSLDTKIEKALQKKVWLKSGGYIVIEPTEALTVIDVNTGKAVHGKKNEQETFFKINMESANEIAKQLRLRNISGIIIIDFIDMKSEEKKTLIMTKLKELFAKDPVKTVLVDMTQLNLVEVTRKKVRKPLWEQLNGRNE</sequence>
<dbReference type="PANTHER" id="PTHR30001:SF0">
    <property type="entry name" value="RIBONUCLEASE G"/>
    <property type="match status" value="1"/>
</dbReference>
<dbReference type="InterPro" id="IPR019307">
    <property type="entry name" value="RNA-bd_AU-1/RNase_E/G"/>
</dbReference>
<dbReference type="PANTHER" id="PTHR30001">
    <property type="entry name" value="RIBONUCLEASE"/>
    <property type="match status" value="1"/>
</dbReference>
<dbReference type="Gene3D" id="2.40.50.140">
    <property type="entry name" value="Nucleic acid-binding proteins"/>
    <property type="match status" value="1"/>
</dbReference>
<keyword evidence="4" id="KW-0460">Magnesium</keyword>
<proteinExistence type="predicted"/>
<dbReference type="GO" id="GO:0004540">
    <property type="term" value="F:RNA nuclease activity"/>
    <property type="evidence" value="ECO:0007669"/>
    <property type="project" value="InterPro"/>
</dbReference>
<evidence type="ECO:0000313" key="7">
    <source>
        <dbReference type="EMBL" id="SFR97670.1"/>
    </source>
</evidence>
<dbReference type="GO" id="GO:0005737">
    <property type="term" value="C:cytoplasm"/>
    <property type="evidence" value="ECO:0007669"/>
    <property type="project" value="TreeGrafter"/>
</dbReference>
<dbReference type="InterPro" id="IPR003029">
    <property type="entry name" value="S1_domain"/>
</dbReference>
<keyword evidence="5" id="KW-0694">RNA-binding</keyword>
<dbReference type="RefSeq" id="WP_092562489.1">
    <property type="nucleotide sequence ID" value="NZ_FOYZ01000012.1"/>
</dbReference>
<keyword evidence="3" id="KW-0378">Hydrolase</keyword>
<protein>
    <submittedName>
        <fullName evidence="7">Ribonuclease G</fullName>
    </submittedName>
</protein>
<evidence type="ECO:0000256" key="3">
    <source>
        <dbReference type="ARBA" id="ARBA00022801"/>
    </source>
</evidence>
<dbReference type="AlphaFoldDB" id="A0A1I6L369"/>
<dbReference type="GO" id="GO:0046872">
    <property type="term" value="F:metal ion binding"/>
    <property type="evidence" value="ECO:0007669"/>
    <property type="project" value="UniProtKB-KW"/>
</dbReference>
<dbReference type="SUPFAM" id="SSF50249">
    <property type="entry name" value="Nucleic acid-binding proteins"/>
    <property type="match status" value="1"/>
</dbReference>
<feature type="domain" description="S1 motif" evidence="6">
    <location>
        <begin position="42"/>
        <end position="115"/>
    </location>
</feature>
<evidence type="ECO:0000256" key="5">
    <source>
        <dbReference type="ARBA" id="ARBA00022884"/>
    </source>
</evidence>
<reference evidence="7 8" key="1">
    <citation type="submission" date="2016-10" db="EMBL/GenBank/DDBJ databases">
        <authorList>
            <person name="de Groot N.N."/>
        </authorList>
    </citation>
    <scope>NUCLEOTIDE SEQUENCE [LARGE SCALE GENOMIC DNA]</scope>
    <source>
        <strain evidence="7 8">743A</strain>
    </source>
</reference>
<keyword evidence="2" id="KW-0479">Metal-binding</keyword>
<dbReference type="NCBIfam" id="TIGR00757">
    <property type="entry name" value="RNaseEG"/>
    <property type="match status" value="1"/>
</dbReference>
<dbReference type="Pfam" id="PF10150">
    <property type="entry name" value="RNase_E_G"/>
    <property type="match status" value="1"/>
</dbReference>
<accession>A0A1I6L369</accession>
<name>A0A1I6L369_9FIRM</name>
<dbReference type="PROSITE" id="PS50126">
    <property type="entry name" value="S1"/>
    <property type="match status" value="1"/>
</dbReference>
<evidence type="ECO:0000256" key="1">
    <source>
        <dbReference type="ARBA" id="ARBA00001946"/>
    </source>
</evidence>